<organism evidence="1 2">
    <name type="scientific">Fimbriiglobus ruber</name>
    <dbReference type="NCBI Taxonomy" id="1908690"/>
    <lineage>
        <taxon>Bacteria</taxon>
        <taxon>Pseudomonadati</taxon>
        <taxon>Planctomycetota</taxon>
        <taxon>Planctomycetia</taxon>
        <taxon>Gemmatales</taxon>
        <taxon>Gemmataceae</taxon>
        <taxon>Fimbriiglobus</taxon>
    </lineage>
</organism>
<comment type="caution">
    <text evidence="1">The sequence shown here is derived from an EMBL/GenBank/DDBJ whole genome shotgun (WGS) entry which is preliminary data.</text>
</comment>
<accession>A0A225DQ14</accession>
<dbReference type="AlphaFoldDB" id="A0A225DQ14"/>
<dbReference type="OrthoDB" id="5456285at2"/>
<keyword evidence="2" id="KW-1185">Reference proteome</keyword>
<dbReference type="EMBL" id="NIDE01000004">
    <property type="protein sequence ID" value="OWK43361.1"/>
    <property type="molecule type" value="Genomic_DNA"/>
</dbReference>
<reference evidence="2" key="1">
    <citation type="submission" date="2017-06" db="EMBL/GenBank/DDBJ databases">
        <title>Genome analysis of Fimbriiglobus ruber SP5, the first member of the order Planctomycetales with confirmed chitinolytic capability.</title>
        <authorList>
            <person name="Ravin N.V."/>
            <person name="Rakitin A.L."/>
            <person name="Ivanova A.A."/>
            <person name="Beletsky A.V."/>
            <person name="Kulichevskaya I.S."/>
            <person name="Mardanov A.V."/>
            <person name="Dedysh S.N."/>
        </authorList>
    </citation>
    <scope>NUCLEOTIDE SEQUENCE [LARGE SCALE GENOMIC DNA]</scope>
    <source>
        <strain evidence="2">SP5</strain>
    </source>
</reference>
<dbReference type="InterPro" id="IPR011006">
    <property type="entry name" value="CheY-like_superfamily"/>
</dbReference>
<dbReference type="Gene3D" id="3.40.50.2300">
    <property type="match status" value="1"/>
</dbReference>
<name>A0A225DQ14_9BACT</name>
<dbReference type="RefSeq" id="WP_088254212.1">
    <property type="nucleotide sequence ID" value="NZ_NIDE01000004.1"/>
</dbReference>
<protein>
    <recommendedName>
        <fullName evidence="3">Response regulatory domain-containing protein</fullName>
    </recommendedName>
</protein>
<evidence type="ECO:0000313" key="2">
    <source>
        <dbReference type="Proteomes" id="UP000214646"/>
    </source>
</evidence>
<dbReference type="Proteomes" id="UP000214646">
    <property type="component" value="Unassembled WGS sequence"/>
</dbReference>
<sequence length="157" mass="17158">MPGRILIASPDTDWAAEYAAALARDGHRVEVVSSWMECLCLAKSWRPDLLVLHALMSWGSAIGALAVMHDADTTPIPTLVVSDGLDETRAELRSTRRCRVVSAVLAADELRQLLCEGTEDAGSDAMTPRQTRGGEFSPPARILSARWGIAFKRQQDR</sequence>
<proteinExistence type="predicted"/>
<gene>
    <name evidence="1" type="ORF">FRUB_02960</name>
</gene>
<dbReference type="SUPFAM" id="SSF52172">
    <property type="entry name" value="CheY-like"/>
    <property type="match status" value="1"/>
</dbReference>
<evidence type="ECO:0008006" key="3">
    <source>
        <dbReference type="Google" id="ProtNLM"/>
    </source>
</evidence>
<evidence type="ECO:0000313" key="1">
    <source>
        <dbReference type="EMBL" id="OWK43361.1"/>
    </source>
</evidence>